<dbReference type="AlphaFoldDB" id="A0A941J6P4"/>
<keyword evidence="1" id="KW-0472">Membrane</keyword>
<sequence length="76" mass="8700">MGFGKGISQYFKMKQKTIYALLLILLVVMTNLIKGRGMINQFVDYTSNLGFVLEIPYILFLVCLSTVMSNKKEDKK</sequence>
<evidence type="ECO:0000313" key="3">
    <source>
        <dbReference type="Proteomes" id="UP000680045"/>
    </source>
</evidence>
<dbReference type="Proteomes" id="UP000680045">
    <property type="component" value="Unassembled WGS sequence"/>
</dbReference>
<feature type="transmembrane region" description="Helical" evidence="1">
    <location>
        <begin position="45"/>
        <end position="67"/>
    </location>
</feature>
<evidence type="ECO:0000313" key="2">
    <source>
        <dbReference type="EMBL" id="MBR8646307.1"/>
    </source>
</evidence>
<keyword evidence="1" id="KW-1133">Transmembrane helix</keyword>
<gene>
    <name evidence="2" type="ORF">KEH51_28740</name>
</gene>
<evidence type="ECO:0000256" key="1">
    <source>
        <dbReference type="SAM" id="Phobius"/>
    </source>
</evidence>
<protein>
    <submittedName>
        <fullName evidence="2">Uncharacterized protein</fullName>
    </submittedName>
</protein>
<dbReference type="EMBL" id="JAGTPW010000089">
    <property type="protein sequence ID" value="MBR8646307.1"/>
    <property type="molecule type" value="Genomic_DNA"/>
</dbReference>
<feature type="transmembrane region" description="Helical" evidence="1">
    <location>
        <begin position="17"/>
        <end position="33"/>
    </location>
</feature>
<organism evidence="2 3">
    <name type="scientific">Peribacillus frigoritolerans</name>
    <dbReference type="NCBI Taxonomy" id="450367"/>
    <lineage>
        <taxon>Bacteria</taxon>
        <taxon>Bacillati</taxon>
        <taxon>Bacillota</taxon>
        <taxon>Bacilli</taxon>
        <taxon>Bacillales</taxon>
        <taxon>Bacillaceae</taxon>
        <taxon>Peribacillus</taxon>
    </lineage>
</organism>
<reference evidence="2" key="1">
    <citation type="submission" date="2021-04" db="EMBL/GenBank/DDBJ databases">
        <title>Whole genome sequencing of Enterococci isolates from hospitalized patients.</title>
        <authorList>
            <person name="Ogoti B.M."/>
            <person name="Onyambu F.G."/>
        </authorList>
    </citation>
    <scope>NUCLEOTIDE SEQUENCE</scope>
    <source>
        <strain evidence="2">242</strain>
    </source>
</reference>
<comment type="caution">
    <text evidence="2">The sequence shown here is derived from an EMBL/GenBank/DDBJ whole genome shotgun (WGS) entry which is preliminary data.</text>
</comment>
<proteinExistence type="predicted"/>
<name>A0A941J6P4_9BACI</name>
<keyword evidence="1" id="KW-0812">Transmembrane</keyword>
<accession>A0A941J6P4</accession>